<proteinExistence type="predicted"/>
<sequence length="97" mass="11312">MGQPTMEEQRVCCVETKKTWMNLFLKYFKRDVVPKDATQARKLMREASKYTFVGKHLYMKCFSFPLLKCLDIDEVKYIISQVGGRALVSKVAKAAYY</sequence>
<organism evidence="1 2">
    <name type="scientific">Mucuna pruriens</name>
    <name type="common">Velvet bean</name>
    <name type="synonym">Dolichos pruriens</name>
    <dbReference type="NCBI Taxonomy" id="157652"/>
    <lineage>
        <taxon>Eukaryota</taxon>
        <taxon>Viridiplantae</taxon>
        <taxon>Streptophyta</taxon>
        <taxon>Embryophyta</taxon>
        <taxon>Tracheophyta</taxon>
        <taxon>Spermatophyta</taxon>
        <taxon>Magnoliopsida</taxon>
        <taxon>eudicotyledons</taxon>
        <taxon>Gunneridae</taxon>
        <taxon>Pentapetalae</taxon>
        <taxon>rosids</taxon>
        <taxon>fabids</taxon>
        <taxon>Fabales</taxon>
        <taxon>Fabaceae</taxon>
        <taxon>Papilionoideae</taxon>
        <taxon>50 kb inversion clade</taxon>
        <taxon>NPAAA clade</taxon>
        <taxon>indigoferoid/millettioid clade</taxon>
        <taxon>Phaseoleae</taxon>
        <taxon>Mucuna</taxon>
    </lineage>
</organism>
<evidence type="ECO:0000313" key="1">
    <source>
        <dbReference type="EMBL" id="RDX87287.1"/>
    </source>
</evidence>
<feature type="non-terminal residue" evidence="1">
    <location>
        <position position="1"/>
    </location>
</feature>
<comment type="caution">
    <text evidence="1">The sequence shown here is derived from an EMBL/GenBank/DDBJ whole genome shotgun (WGS) entry which is preliminary data.</text>
</comment>
<dbReference type="AlphaFoldDB" id="A0A371G9Q5"/>
<name>A0A371G9Q5_MUCPR</name>
<keyword evidence="2" id="KW-1185">Reference proteome</keyword>
<accession>A0A371G9Q5</accession>
<evidence type="ECO:0000313" key="2">
    <source>
        <dbReference type="Proteomes" id="UP000257109"/>
    </source>
</evidence>
<protein>
    <submittedName>
        <fullName evidence="1">Uncharacterized protein</fullName>
    </submittedName>
</protein>
<gene>
    <name evidence="1" type="ORF">CR513_31263</name>
</gene>
<dbReference type="Proteomes" id="UP000257109">
    <property type="component" value="Unassembled WGS sequence"/>
</dbReference>
<dbReference type="EMBL" id="QJKJ01006272">
    <property type="protein sequence ID" value="RDX87287.1"/>
    <property type="molecule type" value="Genomic_DNA"/>
</dbReference>
<reference evidence="1" key="1">
    <citation type="submission" date="2018-05" db="EMBL/GenBank/DDBJ databases">
        <title>Draft genome of Mucuna pruriens seed.</title>
        <authorList>
            <person name="Nnadi N.E."/>
            <person name="Vos R."/>
            <person name="Hasami M.H."/>
            <person name="Devisetty U.K."/>
            <person name="Aguiy J.C."/>
        </authorList>
    </citation>
    <scope>NUCLEOTIDE SEQUENCE [LARGE SCALE GENOMIC DNA]</scope>
    <source>
        <strain evidence="1">JCA_2017</strain>
    </source>
</reference>